<geneLocation type="plasmid" evidence="2">
    <name>pKLU-NDM1</name>
</geneLocation>
<keyword evidence="1" id="KW-1133">Transmembrane helix</keyword>
<comment type="caution">
    <text evidence="2">The sequence shown here is derived from an EMBL/GenBank/DDBJ whole genome shotgun (WGS) entry which is preliminary data.</text>
</comment>
<evidence type="ECO:0008006" key="5">
    <source>
        <dbReference type="Google" id="ProtNLM"/>
    </source>
</evidence>
<protein>
    <recommendedName>
        <fullName evidence="5">Transporter</fullName>
    </recommendedName>
</protein>
<dbReference type="Proteomes" id="UP001276300">
    <property type="component" value="Unassembled WGS sequence"/>
</dbReference>
<reference evidence="2" key="1">
    <citation type="journal article" date="2023" name="J Glob Antimicrob Resist">
        <title>Emergence of NDM-1 and KPC-3 carbapenemases in Kluyvera cryocrescens: Investigating genetic heterogeneity and acquisition routes of blaNDM-1 in Enterobacterales species in Portugal.</title>
        <authorList>
            <person name="Loiodice M."/>
            <person name="Ribeiro M."/>
            <person name="Peixe L."/>
            <person name="Novais A."/>
        </authorList>
    </citation>
    <scope>NUCLEOTIDE SEQUENCE</scope>
    <source>
        <strain evidence="2">K629</strain>
        <plasmid evidence="2">pKLU-NDM1</plasmid>
    </source>
</reference>
<keyword evidence="1" id="KW-0472">Membrane</keyword>
<evidence type="ECO:0000313" key="4">
    <source>
        <dbReference type="Proteomes" id="UP001276300"/>
    </source>
</evidence>
<keyword evidence="2" id="KW-0614">Plasmid</keyword>
<sequence length="57" mass="6078">MSAGTGLISSFHSGQACLKMIPSQGMLIELGGVIFLFIGGLLATLGWQWPFLLHLFA</sequence>
<dbReference type="EMBL" id="JAUEQX010000008">
    <property type="protein sequence ID" value="MDW3777423.1"/>
    <property type="molecule type" value="Genomic_DNA"/>
</dbReference>
<gene>
    <name evidence="2" type="ORF">QWU01_01835</name>
    <name evidence="3" type="ORF">QWU01_11450</name>
</gene>
<evidence type="ECO:0000256" key="1">
    <source>
        <dbReference type="SAM" id="Phobius"/>
    </source>
</evidence>
<proteinExistence type="predicted"/>
<evidence type="ECO:0000313" key="2">
    <source>
        <dbReference type="EMBL" id="MDW3775549.1"/>
    </source>
</evidence>
<name>A0AAW9BZ07_KLUCR</name>
<dbReference type="AlphaFoldDB" id="A0AAW9BZ07"/>
<dbReference type="EMBL" id="JAUEQX010000003">
    <property type="protein sequence ID" value="MDW3775549.1"/>
    <property type="molecule type" value="Genomic_DNA"/>
</dbReference>
<keyword evidence="1" id="KW-0812">Transmembrane</keyword>
<organism evidence="2 4">
    <name type="scientific">Kluyvera cryocrescens</name>
    <name type="common">Kluyvera citrophila</name>
    <dbReference type="NCBI Taxonomy" id="580"/>
    <lineage>
        <taxon>Bacteria</taxon>
        <taxon>Pseudomonadati</taxon>
        <taxon>Pseudomonadota</taxon>
        <taxon>Gammaproteobacteria</taxon>
        <taxon>Enterobacterales</taxon>
        <taxon>Enterobacteriaceae</taxon>
        <taxon>Kluyvera</taxon>
    </lineage>
</organism>
<evidence type="ECO:0000313" key="3">
    <source>
        <dbReference type="EMBL" id="MDW3777423.1"/>
    </source>
</evidence>
<accession>A0AAW9BZ07</accession>
<feature type="transmembrane region" description="Helical" evidence="1">
    <location>
        <begin position="27"/>
        <end position="49"/>
    </location>
</feature>